<dbReference type="AlphaFoldDB" id="A0A915ALH7"/>
<sequence length="205" mass="22693">METLTCILFINNFEILIQYGEAPQNAHLGSRPDMLLNHTFKTISSSFTCRVLQSDSVYFSVPNMHNAFSGDLHPQISQPVETKYAVANAPKVELAESVHREQPQVATLITQDISSDTETAIETQLPKVFADSTYVFDADTETTAKLAEELLETQSNDDEQLVTVSPITDPIKTPISTGLQEVRTTYVGSEYNFEGLRGLEAFGAR</sequence>
<keyword evidence="1" id="KW-1185">Reference proteome</keyword>
<name>A0A915ALH7_PARUN</name>
<dbReference type="WBParaSite" id="PgR008_g149_t02">
    <property type="protein sequence ID" value="PgR008_g149_t02"/>
    <property type="gene ID" value="PgR008_g149"/>
</dbReference>
<dbReference type="Proteomes" id="UP000887569">
    <property type="component" value="Unplaced"/>
</dbReference>
<protein>
    <submittedName>
        <fullName evidence="2">Uncharacterized protein</fullName>
    </submittedName>
</protein>
<evidence type="ECO:0000313" key="1">
    <source>
        <dbReference type="Proteomes" id="UP000887569"/>
    </source>
</evidence>
<evidence type="ECO:0000313" key="2">
    <source>
        <dbReference type="WBParaSite" id="PgR008_g149_t02"/>
    </source>
</evidence>
<proteinExistence type="predicted"/>
<accession>A0A915ALH7</accession>
<reference evidence="2" key="1">
    <citation type="submission" date="2022-11" db="UniProtKB">
        <authorList>
            <consortium name="WormBaseParasite"/>
        </authorList>
    </citation>
    <scope>IDENTIFICATION</scope>
</reference>
<organism evidence="1 2">
    <name type="scientific">Parascaris univalens</name>
    <name type="common">Nematode worm</name>
    <dbReference type="NCBI Taxonomy" id="6257"/>
    <lineage>
        <taxon>Eukaryota</taxon>
        <taxon>Metazoa</taxon>
        <taxon>Ecdysozoa</taxon>
        <taxon>Nematoda</taxon>
        <taxon>Chromadorea</taxon>
        <taxon>Rhabditida</taxon>
        <taxon>Spirurina</taxon>
        <taxon>Ascaridomorpha</taxon>
        <taxon>Ascaridoidea</taxon>
        <taxon>Ascarididae</taxon>
        <taxon>Parascaris</taxon>
    </lineage>
</organism>